<dbReference type="GO" id="GO:0031624">
    <property type="term" value="F:ubiquitin conjugating enzyme binding"/>
    <property type="evidence" value="ECO:0007669"/>
    <property type="project" value="TreeGrafter"/>
</dbReference>
<dbReference type="PANTHER" id="PTHR46400">
    <property type="entry name" value="RING/U-BOX SUPERFAMILY PROTEIN"/>
    <property type="match status" value="1"/>
</dbReference>
<gene>
    <name evidence="3" type="ORF">Sradi_1372400</name>
</gene>
<comment type="caution">
    <text evidence="3">The sequence shown here is derived from an EMBL/GenBank/DDBJ whole genome shotgun (WGS) entry which is preliminary data.</text>
</comment>
<dbReference type="Pfam" id="PF04554">
    <property type="entry name" value="Extensin_2"/>
    <property type="match status" value="1"/>
</dbReference>
<feature type="region of interest" description="Disordered" evidence="1">
    <location>
        <begin position="385"/>
        <end position="414"/>
    </location>
</feature>
<reference evidence="3" key="2">
    <citation type="journal article" date="2024" name="Plant">
        <title>Genomic evolution and insights into agronomic trait innovations of Sesamum species.</title>
        <authorList>
            <person name="Miao H."/>
            <person name="Wang L."/>
            <person name="Qu L."/>
            <person name="Liu H."/>
            <person name="Sun Y."/>
            <person name="Le M."/>
            <person name="Wang Q."/>
            <person name="Wei S."/>
            <person name="Zheng Y."/>
            <person name="Lin W."/>
            <person name="Duan Y."/>
            <person name="Cao H."/>
            <person name="Xiong S."/>
            <person name="Wang X."/>
            <person name="Wei L."/>
            <person name="Li C."/>
            <person name="Ma Q."/>
            <person name="Ju M."/>
            <person name="Zhao R."/>
            <person name="Li G."/>
            <person name="Mu C."/>
            <person name="Tian Q."/>
            <person name="Mei H."/>
            <person name="Zhang T."/>
            <person name="Gao T."/>
            <person name="Zhang H."/>
        </authorList>
    </citation>
    <scope>NUCLEOTIDE SEQUENCE</scope>
    <source>
        <strain evidence="3">G02</strain>
    </source>
</reference>
<dbReference type="AlphaFoldDB" id="A0AAW2UQK7"/>
<evidence type="ECO:0000256" key="1">
    <source>
        <dbReference type="SAM" id="MobiDB-lite"/>
    </source>
</evidence>
<accession>A0AAW2UQK7</accession>
<dbReference type="PANTHER" id="PTHR46400:SF5">
    <property type="entry name" value="RING-TYPE DOMAIN-CONTAINING PROTEIN"/>
    <property type="match status" value="1"/>
</dbReference>
<organism evidence="3">
    <name type="scientific">Sesamum radiatum</name>
    <name type="common">Black benniseed</name>
    <dbReference type="NCBI Taxonomy" id="300843"/>
    <lineage>
        <taxon>Eukaryota</taxon>
        <taxon>Viridiplantae</taxon>
        <taxon>Streptophyta</taxon>
        <taxon>Embryophyta</taxon>
        <taxon>Tracheophyta</taxon>
        <taxon>Spermatophyta</taxon>
        <taxon>Magnoliopsida</taxon>
        <taxon>eudicotyledons</taxon>
        <taxon>Gunneridae</taxon>
        <taxon>Pentapetalae</taxon>
        <taxon>asterids</taxon>
        <taxon>lamiids</taxon>
        <taxon>Lamiales</taxon>
        <taxon>Pedaliaceae</taxon>
        <taxon>Sesamum</taxon>
    </lineage>
</organism>
<dbReference type="GO" id="GO:0004842">
    <property type="term" value="F:ubiquitin-protein transferase activity"/>
    <property type="evidence" value="ECO:0007669"/>
    <property type="project" value="InterPro"/>
</dbReference>
<dbReference type="GO" id="GO:0048437">
    <property type="term" value="P:floral organ development"/>
    <property type="evidence" value="ECO:0007669"/>
    <property type="project" value="TreeGrafter"/>
</dbReference>
<reference evidence="3" key="1">
    <citation type="submission" date="2020-06" db="EMBL/GenBank/DDBJ databases">
        <authorList>
            <person name="Li T."/>
            <person name="Hu X."/>
            <person name="Zhang T."/>
            <person name="Song X."/>
            <person name="Zhang H."/>
            <person name="Dai N."/>
            <person name="Sheng W."/>
            <person name="Hou X."/>
            <person name="Wei L."/>
        </authorList>
    </citation>
    <scope>NUCLEOTIDE SEQUENCE</scope>
    <source>
        <strain evidence="3">G02</strain>
        <tissue evidence="3">Leaf</tissue>
    </source>
</reference>
<dbReference type="GO" id="GO:0005199">
    <property type="term" value="F:structural constituent of cell wall"/>
    <property type="evidence" value="ECO:0007669"/>
    <property type="project" value="InterPro"/>
</dbReference>
<feature type="domain" description="Extensin" evidence="2">
    <location>
        <begin position="358"/>
        <end position="411"/>
    </location>
</feature>
<evidence type="ECO:0000313" key="3">
    <source>
        <dbReference type="EMBL" id="KAL0419589.1"/>
    </source>
</evidence>
<dbReference type="EMBL" id="JACGWJ010000005">
    <property type="protein sequence ID" value="KAL0419589.1"/>
    <property type="molecule type" value="Genomic_DNA"/>
</dbReference>
<proteinExistence type="predicted"/>
<dbReference type="InterPro" id="IPR006706">
    <property type="entry name" value="Extensin_dom"/>
</dbReference>
<feature type="compositionally biased region" description="Pro residues" evidence="1">
    <location>
        <begin position="390"/>
        <end position="414"/>
    </location>
</feature>
<dbReference type="PRINTS" id="PR01217">
    <property type="entry name" value="PRICHEXTENSN"/>
</dbReference>
<dbReference type="GO" id="GO:0016567">
    <property type="term" value="P:protein ubiquitination"/>
    <property type="evidence" value="ECO:0007669"/>
    <property type="project" value="InterPro"/>
</dbReference>
<dbReference type="GO" id="GO:0009664">
    <property type="term" value="P:plant-type cell wall organization"/>
    <property type="evidence" value="ECO:0007669"/>
    <property type="project" value="InterPro"/>
</dbReference>
<dbReference type="GO" id="GO:0046621">
    <property type="term" value="P:negative regulation of organ growth"/>
    <property type="evidence" value="ECO:0007669"/>
    <property type="project" value="InterPro"/>
</dbReference>
<evidence type="ECO:0000259" key="2">
    <source>
        <dbReference type="Pfam" id="PF04554"/>
    </source>
</evidence>
<name>A0AAW2UQK7_SESRA</name>
<dbReference type="InterPro" id="IPR033276">
    <property type="entry name" value="BB"/>
</dbReference>
<sequence length="447" mass="50411">MDVTGFNYVQESAYNAYPATNTSLYKFAVSEPGSFSYYEYGNGYVVNDHIPETDEYSGHTENASGLVDDQATVSHVHQEGNLSSGSHARPIECPRDHQDARDNEVVWQDNIDPDNMTYEELLELGEAVGTQSRGLSQDQIALLPTSKFKCGLFSRKKFRGERVCVGNQYIRGSAIASIFTTQQLFFNQEKAKNGKAIKTRAIALTHMGCFGILHCSYSGGCKQLLLHLTPPCILTSCHIQNHPPPPSKKYYYSSPPPPSYSVKLPPLPKYAKHPKYYYKSPPPPPKKYYYSSPPPPSYSFKLPPLPKYVEHPKYYYKSPPPPLKKYFYSSPPPPPYSYKSPPPPPKKYYYNSPPPPSYSFKLPPLPKYVEHPKYYYKSPPPPQKKYYYSSPPPPSSPSPPPPYHYNSPPPPSPSPPPPYYYTSPPPPSPSPPPPYYYNSPPPPPQSY</sequence>
<protein>
    <submittedName>
        <fullName evidence="3">E3 ubiquitin-protein ligase BIG BROTHER</fullName>
    </submittedName>
</protein>